<accession>A0ABR0YG94</accession>
<feature type="signal peptide" evidence="2">
    <location>
        <begin position="1"/>
        <end position="19"/>
    </location>
</feature>
<reference evidence="4 5" key="1">
    <citation type="submission" date="2021-05" db="EMBL/GenBank/DDBJ databases">
        <authorList>
            <person name="Zahm M."/>
            <person name="Klopp C."/>
            <person name="Cabau C."/>
            <person name="Kuhl H."/>
            <person name="Suciu R."/>
            <person name="Ciorpac M."/>
            <person name="Holostenco D."/>
            <person name="Gessner J."/>
            <person name="Wuertz S."/>
            <person name="Hohne C."/>
            <person name="Stock M."/>
            <person name="Gislard M."/>
            <person name="Lluch J."/>
            <person name="Milhes M."/>
            <person name="Lampietro C."/>
            <person name="Lopez Roques C."/>
            <person name="Donnadieu C."/>
            <person name="Du K."/>
            <person name="Schartl M."/>
            <person name="Guiguen Y."/>
        </authorList>
    </citation>
    <scope>NUCLEOTIDE SEQUENCE [LARGE SCALE GENOMIC DNA]</scope>
    <source>
        <strain evidence="4">Hh-F2</strain>
        <tissue evidence="4">Blood</tissue>
    </source>
</reference>
<dbReference type="PROSITE" id="PS50835">
    <property type="entry name" value="IG_LIKE"/>
    <property type="match status" value="3"/>
</dbReference>
<dbReference type="SMART" id="SM00409">
    <property type="entry name" value="IG"/>
    <property type="match status" value="1"/>
</dbReference>
<dbReference type="InterPro" id="IPR007110">
    <property type="entry name" value="Ig-like_dom"/>
</dbReference>
<gene>
    <name evidence="4" type="ORF">HHUSO_G29816</name>
</gene>
<comment type="caution">
    <text evidence="4">The sequence shown here is derived from an EMBL/GenBank/DDBJ whole genome shotgun (WGS) entry which is preliminary data.</text>
</comment>
<feature type="domain" description="Ig-like" evidence="3">
    <location>
        <begin position="19"/>
        <end position="106"/>
    </location>
</feature>
<evidence type="ECO:0000259" key="3">
    <source>
        <dbReference type="PROSITE" id="PS50835"/>
    </source>
</evidence>
<feature type="chain" id="PRO_5045634898" description="Ig-like domain-containing protein" evidence="2">
    <location>
        <begin position="20"/>
        <end position="368"/>
    </location>
</feature>
<keyword evidence="1" id="KW-0393">Immunoglobulin domain</keyword>
<name>A0ABR0YG94_HUSHU</name>
<dbReference type="Proteomes" id="UP001369086">
    <property type="component" value="Unassembled WGS sequence"/>
</dbReference>
<evidence type="ECO:0000313" key="4">
    <source>
        <dbReference type="EMBL" id="KAK6471409.1"/>
    </source>
</evidence>
<dbReference type="InterPro" id="IPR003597">
    <property type="entry name" value="Ig_C1-set"/>
</dbReference>
<proteinExistence type="predicted"/>
<evidence type="ECO:0000256" key="1">
    <source>
        <dbReference type="ARBA" id="ARBA00023319"/>
    </source>
</evidence>
<dbReference type="InterPro" id="IPR050380">
    <property type="entry name" value="Immune_Resp_Modulators"/>
</dbReference>
<evidence type="ECO:0000256" key="2">
    <source>
        <dbReference type="SAM" id="SignalP"/>
    </source>
</evidence>
<dbReference type="InterPro" id="IPR003599">
    <property type="entry name" value="Ig_sub"/>
</dbReference>
<feature type="domain" description="Ig-like" evidence="3">
    <location>
        <begin position="140"/>
        <end position="234"/>
    </location>
</feature>
<keyword evidence="5" id="KW-1185">Reference proteome</keyword>
<dbReference type="PANTHER" id="PTHR23411">
    <property type="entry name" value="TAPASIN"/>
    <property type="match status" value="1"/>
</dbReference>
<dbReference type="InterPro" id="IPR013783">
    <property type="entry name" value="Ig-like_fold"/>
</dbReference>
<feature type="domain" description="Ig-like" evidence="3">
    <location>
        <begin position="245"/>
        <end position="344"/>
    </location>
</feature>
<dbReference type="SUPFAM" id="SSF48726">
    <property type="entry name" value="Immunoglobulin"/>
    <property type="match status" value="3"/>
</dbReference>
<protein>
    <recommendedName>
        <fullName evidence="3">Ig-like domain-containing protein</fullName>
    </recommendedName>
</protein>
<sequence>MWRLLGCALAAVCFQVSETTLSLSSSHHFASAGESPVEFTCTSSAVIESSGVRLLWFRKNASDVMERLDTKCNESPCKYTDESNGRDTFKLKIPKTERDDSGTYYCAHPRVMDLEFSNGAALSVITDSSTENTSVSILAPAVSASALDSTETLTLVCLARGLSSPAVRFQWFISGNVTTATAPGSGIKETGGGGESYSATSRLTIPAETWRSGAVCACGAQLNSNTVIRSREISYTAGVFRQFYASVSILVDFAPASALDSEGTLTLVCLARGLSSPAVRFQWFIGESYSATSRPDSGSKDSSESTPDFIRNQITIPGEVWSSGAMCTCVVETESGRDMSKSVSKTGKRVRNLNMFFVKNSFNSSLNK</sequence>
<dbReference type="SMART" id="SM00407">
    <property type="entry name" value="IGc1"/>
    <property type="match status" value="1"/>
</dbReference>
<dbReference type="Gene3D" id="2.60.40.10">
    <property type="entry name" value="Immunoglobulins"/>
    <property type="match status" value="3"/>
</dbReference>
<organism evidence="4 5">
    <name type="scientific">Huso huso</name>
    <name type="common">Beluga</name>
    <name type="synonym">Acipenser huso</name>
    <dbReference type="NCBI Taxonomy" id="61971"/>
    <lineage>
        <taxon>Eukaryota</taxon>
        <taxon>Metazoa</taxon>
        <taxon>Chordata</taxon>
        <taxon>Craniata</taxon>
        <taxon>Vertebrata</taxon>
        <taxon>Euteleostomi</taxon>
        <taxon>Actinopterygii</taxon>
        <taxon>Chondrostei</taxon>
        <taxon>Acipenseriformes</taxon>
        <taxon>Acipenseridae</taxon>
        <taxon>Huso</taxon>
    </lineage>
</organism>
<evidence type="ECO:0000313" key="5">
    <source>
        <dbReference type="Proteomes" id="UP001369086"/>
    </source>
</evidence>
<keyword evidence="2" id="KW-0732">Signal</keyword>
<dbReference type="CDD" id="cd00098">
    <property type="entry name" value="IgC1"/>
    <property type="match status" value="1"/>
</dbReference>
<dbReference type="EMBL" id="JAHFZB010000032">
    <property type="protein sequence ID" value="KAK6471409.1"/>
    <property type="molecule type" value="Genomic_DNA"/>
</dbReference>
<dbReference type="Pfam" id="PF07654">
    <property type="entry name" value="C1-set"/>
    <property type="match status" value="1"/>
</dbReference>
<dbReference type="InterPro" id="IPR036179">
    <property type="entry name" value="Ig-like_dom_sf"/>
</dbReference>